<dbReference type="EMBL" id="BPLR01014230">
    <property type="protein sequence ID" value="GIY67366.1"/>
    <property type="molecule type" value="Genomic_DNA"/>
</dbReference>
<comment type="caution">
    <text evidence="1">The sequence shown here is derived from an EMBL/GenBank/DDBJ whole genome shotgun (WGS) entry which is preliminary data.</text>
</comment>
<protein>
    <submittedName>
        <fullName evidence="1">Uncharacterized protein</fullName>
    </submittedName>
</protein>
<accession>A0AAV4VBR3</accession>
<evidence type="ECO:0000313" key="1">
    <source>
        <dbReference type="EMBL" id="GIY67366.1"/>
    </source>
</evidence>
<name>A0AAV4VBR3_CAEEX</name>
<dbReference type="AlphaFoldDB" id="A0AAV4VBR3"/>
<organism evidence="1 2">
    <name type="scientific">Caerostris extrusa</name>
    <name type="common">Bark spider</name>
    <name type="synonym">Caerostris bankana</name>
    <dbReference type="NCBI Taxonomy" id="172846"/>
    <lineage>
        <taxon>Eukaryota</taxon>
        <taxon>Metazoa</taxon>
        <taxon>Ecdysozoa</taxon>
        <taxon>Arthropoda</taxon>
        <taxon>Chelicerata</taxon>
        <taxon>Arachnida</taxon>
        <taxon>Araneae</taxon>
        <taxon>Araneomorphae</taxon>
        <taxon>Entelegynae</taxon>
        <taxon>Araneoidea</taxon>
        <taxon>Araneidae</taxon>
        <taxon>Caerostris</taxon>
    </lineage>
</organism>
<evidence type="ECO:0000313" key="2">
    <source>
        <dbReference type="Proteomes" id="UP001054945"/>
    </source>
</evidence>
<proteinExistence type="predicted"/>
<reference evidence="1 2" key="1">
    <citation type="submission" date="2021-06" db="EMBL/GenBank/DDBJ databases">
        <title>Caerostris extrusa draft genome.</title>
        <authorList>
            <person name="Kono N."/>
            <person name="Arakawa K."/>
        </authorList>
    </citation>
    <scope>NUCLEOTIDE SEQUENCE [LARGE SCALE GENOMIC DNA]</scope>
</reference>
<gene>
    <name evidence="1" type="ORF">CEXT_22951</name>
</gene>
<sequence>MVLFLLSSGAYVKLLLGFHQKAFLVNGQSHSHVFFSYYLLAGYIMRHSTIHIENKDSSFSCPAAHKALSLLGHLRLSVAEYITSDQHDHPAWYHSFPTITFHVNMDLLLFPFTLRRRVNTTAGF</sequence>
<dbReference type="Proteomes" id="UP001054945">
    <property type="component" value="Unassembled WGS sequence"/>
</dbReference>
<keyword evidence="2" id="KW-1185">Reference proteome</keyword>